<name>A0A9X2Y052_9BACT</name>
<protein>
    <submittedName>
        <fullName evidence="1">Uncharacterized protein</fullName>
    </submittedName>
</protein>
<dbReference type="EMBL" id="JAOTIF010000040">
    <property type="protein sequence ID" value="MCU7552656.1"/>
    <property type="molecule type" value="Genomic_DNA"/>
</dbReference>
<proteinExistence type="predicted"/>
<dbReference type="AlphaFoldDB" id="A0A9X2Y052"/>
<dbReference type="Proteomes" id="UP001155483">
    <property type="component" value="Unassembled WGS sequence"/>
</dbReference>
<accession>A0A9X2Y052</accession>
<reference evidence="1" key="2">
    <citation type="submission" date="2023-04" db="EMBL/GenBank/DDBJ databases">
        <title>Paracnuella aquatica gen. nov., sp. nov., a member of the family Chitinophagaceae isolated from a hot spring.</title>
        <authorList>
            <person name="Wang C."/>
        </authorList>
    </citation>
    <scope>NUCLEOTIDE SEQUENCE</scope>
    <source>
        <strain evidence="1">LB-8</strain>
    </source>
</reference>
<organism evidence="1 2">
    <name type="scientific">Paraflavisolibacter caeni</name>
    <dbReference type="NCBI Taxonomy" id="2982496"/>
    <lineage>
        <taxon>Bacteria</taxon>
        <taxon>Pseudomonadati</taxon>
        <taxon>Bacteroidota</taxon>
        <taxon>Chitinophagia</taxon>
        <taxon>Chitinophagales</taxon>
        <taxon>Chitinophagaceae</taxon>
        <taxon>Paraflavisolibacter</taxon>
    </lineage>
</organism>
<keyword evidence="2" id="KW-1185">Reference proteome</keyword>
<evidence type="ECO:0000313" key="1">
    <source>
        <dbReference type="EMBL" id="MCU7552656.1"/>
    </source>
</evidence>
<dbReference type="RefSeq" id="WP_279300094.1">
    <property type="nucleotide sequence ID" value="NZ_JAOTIF010000040.1"/>
</dbReference>
<comment type="caution">
    <text evidence="1">The sequence shown here is derived from an EMBL/GenBank/DDBJ whole genome shotgun (WGS) entry which is preliminary data.</text>
</comment>
<reference evidence="1" key="1">
    <citation type="submission" date="2022-09" db="EMBL/GenBank/DDBJ databases">
        <authorList>
            <person name="Yuan C."/>
            <person name="Ke Z."/>
        </authorList>
    </citation>
    <scope>NUCLEOTIDE SEQUENCE</scope>
    <source>
        <strain evidence="1">LB-8</strain>
    </source>
</reference>
<evidence type="ECO:0000313" key="2">
    <source>
        <dbReference type="Proteomes" id="UP001155483"/>
    </source>
</evidence>
<gene>
    <name evidence="1" type="ORF">OCK74_26285</name>
</gene>
<sequence>MQSEILKVKFMPGHPLEIEAFPLQKDNTELSTQITFFNTIC</sequence>